<keyword evidence="2 4" id="KW-0808">Transferase</keyword>
<dbReference type="Proteomes" id="UP000244920">
    <property type="component" value="Chromosome"/>
</dbReference>
<dbReference type="PANTHER" id="PTHR13778">
    <property type="entry name" value="GLYCOSYLTRANSFERASE 8 DOMAIN-CONTAINING PROTEIN"/>
    <property type="match status" value="1"/>
</dbReference>
<evidence type="ECO:0000256" key="1">
    <source>
        <dbReference type="ARBA" id="ARBA00022676"/>
    </source>
</evidence>
<dbReference type="PANTHER" id="PTHR13778:SF47">
    <property type="entry name" value="LIPOPOLYSACCHARIDE 1,3-GALACTOSYLTRANSFERASE"/>
    <property type="match status" value="1"/>
</dbReference>
<dbReference type="EMBL" id="CP029206">
    <property type="protein sequence ID" value="AWI50652.1"/>
    <property type="molecule type" value="Genomic_DNA"/>
</dbReference>
<gene>
    <name evidence="4" type="ORF">DDU33_03715</name>
</gene>
<sequence>MINKQVINIALAADRNYAEQVITLIKSVCYHHKNVRFYLIQQDYPDEWFDALNKHLVKLDAEIIPATILDSFEFDSILQKHITQASFYRYLIPKIPEERILYLDSDIVVDGNIEEMYFSDFNEKYAFAVEDMYISHTKHCYMEFPEMKPYFNSGVLLINNKLWQEYDLFEHLIQTTKAYPKVIYGDQDILNILLKNKWEILSNVYNYQTGVMYGSLPVNKNLSNEEILEKYQKQAKEVQPKIIHYTSKYKPWLNNEYFVLLREKYWFYYQLSWEEIKKHHQEFFV</sequence>
<evidence type="ECO:0000256" key="2">
    <source>
        <dbReference type="ARBA" id="ARBA00022679"/>
    </source>
</evidence>
<keyword evidence="1" id="KW-0328">Glycosyltransferase</keyword>
<dbReference type="GO" id="GO:0046872">
    <property type="term" value="F:metal ion binding"/>
    <property type="evidence" value="ECO:0007669"/>
    <property type="project" value="UniProtKB-KW"/>
</dbReference>
<protein>
    <submittedName>
        <fullName evidence="4">Glycosyltransferase family 8 protein</fullName>
    </submittedName>
</protein>
<dbReference type="SUPFAM" id="SSF53448">
    <property type="entry name" value="Nucleotide-diphospho-sugar transferases"/>
    <property type="match status" value="1"/>
</dbReference>
<reference evidence="5" key="1">
    <citation type="submission" date="2018-05" db="EMBL/GenBank/DDBJ databases">
        <title>Complete genome sequence of Actinobacillus porcitonsillarum reference strain 9953L55 (CCUG 46996).</title>
        <authorList>
            <person name="Dona V."/>
            <person name="Perreten V."/>
        </authorList>
    </citation>
    <scope>NUCLEOTIDE SEQUENCE [LARGE SCALE GENOMIC DNA]</scope>
    <source>
        <strain evidence="5">9953L55</strain>
    </source>
</reference>
<dbReference type="RefSeq" id="WP_108923234.1">
    <property type="nucleotide sequence ID" value="NZ_CP029206.1"/>
</dbReference>
<name>A0A2U8FI61_9PAST</name>
<dbReference type="KEGG" id="apor:DDU33_03715"/>
<dbReference type="CDD" id="cd04194">
    <property type="entry name" value="GT8_A4GalT_like"/>
    <property type="match status" value="1"/>
</dbReference>
<evidence type="ECO:0000313" key="4">
    <source>
        <dbReference type="EMBL" id="AWI50652.1"/>
    </source>
</evidence>
<organism evidence="4 5">
    <name type="scientific">Actinobacillus porcitonsillarum</name>
    <dbReference type="NCBI Taxonomy" id="189834"/>
    <lineage>
        <taxon>Bacteria</taxon>
        <taxon>Pseudomonadati</taxon>
        <taxon>Pseudomonadota</taxon>
        <taxon>Gammaproteobacteria</taxon>
        <taxon>Pasteurellales</taxon>
        <taxon>Pasteurellaceae</taxon>
        <taxon>Actinobacillus</taxon>
    </lineage>
</organism>
<dbReference type="GO" id="GO:0016757">
    <property type="term" value="F:glycosyltransferase activity"/>
    <property type="evidence" value="ECO:0007669"/>
    <property type="project" value="UniProtKB-KW"/>
</dbReference>
<dbReference type="AlphaFoldDB" id="A0A2U8FI61"/>
<evidence type="ECO:0000313" key="5">
    <source>
        <dbReference type="Proteomes" id="UP000244920"/>
    </source>
</evidence>
<accession>A0A2U8FI61</accession>
<evidence type="ECO:0000256" key="3">
    <source>
        <dbReference type="ARBA" id="ARBA00022723"/>
    </source>
</evidence>
<dbReference type="InterPro" id="IPR050748">
    <property type="entry name" value="Glycosyltrans_8_dom-fam"/>
</dbReference>
<dbReference type="InterPro" id="IPR029044">
    <property type="entry name" value="Nucleotide-diphossugar_trans"/>
</dbReference>
<keyword evidence="5" id="KW-1185">Reference proteome</keyword>
<dbReference type="InterPro" id="IPR002495">
    <property type="entry name" value="Glyco_trans_8"/>
</dbReference>
<proteinExistence type="predicted"/>
<dbReference type="Pfam" id="PF01501">
    <property type="entry name" value="Glyco_transf_8"/>
    <property type="match status" value="1"/>
</dbReference>
<dbReference type="Gene3D" id="3.90.550.10">
    <property type="entry name" value="Spore Coat Polysaccharide Biosynthesis Protein SpsA, Chain A"/>
    <property type="match status" value="1"/>
</dbReference>
<keyword evidence="3" id="KW-0479">Metal-binding</keyword>